<evidence type="ECO:0000256" key="1">
    <source>
        <dbReference type="ARBA" id="ARBA00006484"/>
    </source>
</evidence>
<dbReference type="InterPro" id="IPR020904">
    <property type="entry name" value="Sc_DH/Rdtase_CS"/>
</dbReference>
<organism evidence="3 4">
    <name type="scientific">Halogeometricum limi</name>
    <dbReference type="NCBI Taxonomy" id="555875"/>
    <lineage>
        <taxon>Archaea</taxon>
        <taxon>Methanobacteriati</taxon>
        <taxon>Methanobacteriota</taxon>
        <taxon>Stenosarchaea group</taxon>
        <taxon>Halobacteria</taxon>
        <taxon>Halobacteriales</taxon>
        <taxon>Haloferacaceae</taxon>
        <taxon>Halogeometricum</taxon>
    </lineage>
</organism>
<dbReference type="PANTHER" id="PTHR43639:SF1">
    <property type="entry name" value="SHORT-CHAIN DEHYDROGENASE_REDUCTASE FAMILY PROTEIN"/>
    <property type="match status" value="1"/>
</dbReference>
<evidence type="ECO:0000313" key="4">
    <source>
        <dbReference type="Proteomes" id="UP000243250"/>
    </source>
</evidence>
<dbReference type="FunFam" id="3.40.50.720:FF:000084">
    <property type="entry name" value="Short-chain dehydrogenase reductase"/>
    <property type="match status" value="1"/>
</dbReference>
<dbReference type="STRING" id="555875.SAMN04488124_3019"/>
<keyword evidence="2" id="KW-0560">Oxidoreductase</keyword>
<dbReference type="Gene3D" id="3.40.50.720">
    <property type="entry name" value="NAD(P)-binding Rossmann-like Domain"/>
    <property type="match status" value="1"/>
</dbReference>
<dbReference type="OrthoDB" id="7442at2157"/>
<sequence>MATDLSGETVLVTGAGRGIGAGLATAFGRAGADVAVAARTESEITRVADEIESEHGVRAVSVETDLRDVDAIDDMFETVESELGTVSVLVNNAGANVAGPPLEMDVEAVDTMLDVNVRAVFVTSQRFGRAFRESSLDTGRIINVASVIPDLGVPAMTVYGGTKGAVRALTKGFAAELADDGVTVNSVSPGLVRIDRTERVMEEHGDDLFDFDRLPVGRVGEVDDVSEACLYLASEGAAYVTGTDLLVDGGVEFTAGLYK</sequence>
<name>A0A1I6IBY4_9EURY</name>
<reference evidence="4" key="1">
    <citation type="submission" date="2016-10" db="EMBL/GenBank/DDBJ databases">
        <authorList>
            <person name="Varghese N."/>
            <person name="Submissions S."/>
        </authorList>
    </citation>
    <scope>NUCLEOTIDE SEQUENCE [LARGE SCALE GENOMIC DNA]</scope>
    <source>
        <strain evidence="4">CGMCC 1.8711</strain>
    </source>
</reference>
<evidence type="ECO:0000256" key="2">
    <source>
        <dbReference type="ARBA" id="ARBA00023002"/>
    </source>
</evidence>
<dbReference type="Pfam" id="PF13561">
    <property type="entry name" value="adh_short_C2"/>
    <property type="match status" value="1"/>
</dbReference>
<dbReference type="Proteomes" id="UP000243250">
    <property type="component" value="Unassembled WGS sequence"/>
</dbReference>
<dbReference type="InterPro" id="IPR036291">
    <property type="entry name" value="NAD(P)-bd_dom_sf"/>
</dbReference>
<dbReference type="CDD" id="cd05233">
    <property type="entry name" value="SDR_c"/>
    <property type="match status" value="1"/>
</dbReference>
<dbReference type="PRINTS" id="PR00081">
    <property type="entry name" value="GDHRDH"/>
</dbReference>
<dbReference type="PROSITE" id="PS00061">
    <property type="entry name" value="ADH_SHORT"/>
    <property type="match status" value="1"/>
</dbReference>
<evidence type="ECO:0000313" key="3">
    <source>
        <dbReference type="EMBL" id="SFR64252.1"/>
    </source>
</evidence>
<dbReference type="AlphaFoldDB" id="A0A1I6IBY4"/>
<dbReference type="SUPFAM" id="SSF51735">
    <property type="entry name" value="NAD(P)-binding Rossmann-fold domains"/>
    <property type="match status" value="1"/>
</dbReference>
<gene>
    <name evidence="3" type="ORF">SAMN04488124_3019</name>
</gene>
<dbReference type="GO" id="GO:0016491">
    <property type="term" value="F:oxidoreductase activity"/>
    <property type="evidence" value="ECO:0007669"/>
    <property type="project" value="UniProtKB-KW"/>
</dbReference>
<dbReference type="InterPro" id="IPR002347">
    <property type="entry name" value="SDR_fam"/>
</dbReference>
<keyword evidence="4" id="KW-1185">Reference proteome</keyword>
<dbReference type="PANTHER" id="PTHR43639">
    <property type="entry name" value="OXIDOREDUCTASE, SHORT-CHAIN DEHYDROGENASE/REDUCTASE FAMILY (AFU_ORTHOLOGUE AFUA_5G02870)"/>
    <property type="match status" value="1"/>
</dbReference>
<dbReference type="PRINTS" id="PR00080">
    <property type="entry name" value="SDRFAMILY"/>
</dbReference>
<proteinExistence type="inferred from homology"/>
<accession>A0A1I6IBY4</accession>
<protein>
    <submittedName>
        <fullName evidence="3">3-oxoacyl-[acyl-carrier protein] reductase</fullName>
    </submittedName>
</protein>
<dbReference type="RefSeq" id="WP_089882462.1">
    <property type="nucleotide sequence ID" value="NZ_FOYS01000005.1"/>
</dbReference>
<comment type="similarity">
    <text evidence="1">Belongs to the short-chain dehydrogenases/reductases (SDR) family.</text>
</comment>
<dbReference type="EMBL" id="FOYS01000005">
    <property type="protein sequence ID" value="SFR64252.1"/>
    <property type="molecule type" value="Genomic_DNA"/>
</dbReference>